<evidence type="ECO:0000259" key="1">
    <source>
        <dbReference type="Pfam" id="PF09537"/>
    </source>
</evidence>
<dbReference type="InterPro" id="IPR019052">
    <property type="entry name" value="DUF2383"/>
</dbReference>
<keyword evidence="3" id="KW-1185">Reference proteome</keyword>
<dbReference type="RefSeq" id="WP_277899672.1">
    <property type="nucleotide sequence ID" value="NZ_JAPMUA010000003.1"/>
</dbReference>
<dbReference type="InterPro" id="IPR011971">
    <property type="entry name" value="CHP02284"/>
</dbReference>
<dbReference type="InterPro" id="IPR016920">
    <property type="entry name" value="UCP029477"/>
</dbReference>
<protein>
    <submittedName>
        <fullName evidence="2">PA2169 family four-helix-bundle protein</fullName>
    </submittedName>
</protein>
<organism evidence="2 3">
    <name type="scientific">Galbibacter pacificus</name>
    <dbReference type="NCBI Taxonomy" id="2996052"/>
    <lineage>
        <taxon>Bacteria</taxon>
        <taxon>Pseudomonadati</taxon>
        <taxon>Bacteroidota</taxon>
        <taxon>Flavobacteriia</taxon>
        <taxon>Flavobacteriales</taxon>
        <taxon>Flavobacteriaceae</taxon>
        <taxon>Galbibacter</taxon>
    </lineage>
</organism>
<name>A0ABT6FT31_9FLAO</name>
<dbReference type="EMBL" id="JAPMUA010000003">
    <property type="protein sequence ID" value="MDG3586428.1"/>
    <property type="molecule type" value="Genomic_DNA"/>
</dbReference>
<reference evidence="2" key="1">
    <citation type="submission" date="2022-11" db="EMBL/GenBank/DDBJ databases">
        <title>High-quality draft genome sequence of Galbibacter sp. strain CMA-7.</title>
        <authorList>
            <person name="Wei L."/>
            <person name="Dong C."/>
            <person name="Shao Z."/>
        </authorList>
    </citation>
    <scope>NUCLEOTIDE SEQUENCE</scope>
    <source>
        <strain evidence="2">CMA-7</strain>
    </source>
</reference>
<dbReference type="Proteomes" id="UP001153642">
    <property type="component" value="Unassembled WGS sequence"/>
</dbReference>
<dbReference type="Pfam" id="PF09537">
    <property type="entry name" value="DUF2383"/>
    <property type="match status" value="1"/>
</dbReference>
<comment type="caution">
    <text evidence="2">The sequence shown here is derived from an EMBL/GenBank/DDBJ whole genome shotgun (WGS) entry which is preliminary data.</text>
</comment>
<dbReference type="InterPro" id="IPR012347">
    <property type="entry name" value="Ferritin-like"/>
</dbReference>
<sequence length="149" mass="17055">MSYTDDVGKKMNELLEKNIDAKKGFLNASENVESTNLKTYFKSKATERDVYVDELKREIISFGQKPEKSGSFTGDAHRAWMDIKSTLSMNDEEAILEEVQRGEKASLEDYDKILKETSFPRSTEAMLLRQRNAIKNSVNNAKRYESIVS</sequence>
<evidence type="ECO:0000313" key="3">
    <source>
        <dbReference type="Proteomes" id="UP001153642"/>
    </source>
</evidence>
<dbReference type="NCBIfam" id="TIGR02284">
    <property type="entry name" value="PA2169 family four-helix-bundle protein"/>
    <property type="match status" value="1"/>
</dbReference>
<proteinExistence type="predicted"/>
<feature type="domain" description="DUF2383" evidence="1">
    <location>
        <begin position="7"/>
        <end position="116"/>
    </location>
</feature>
<dbReference type="Gene3D" id="1.20.1260.10">
    <property type="match status" value="1"/>
</dbReference>
<accession>A0ABT6FT31</accession>
<gene>
    <name evidence="2" type="ORF">OSR52_11145</name>
</gene>
<dbReference type="PIRSF" id="PIRSF029477">
    <property type="entry name" value="UCP029477"/>
    <property type="match status" value="1"/>
</dbReference>
<evidence type="ECO:0000313" key="2">
    <source>
        <dbReference type="EMBL" id="MDG3586428.1"/>
    </source>
</evidence>